<dbReference type="InterPro" id="IPR011701">
    <property type="entry name" value="MFS"/>
</dbReference>
<proteinExistence type="predicted"/>
<feature type="transmembrane region" description="Helical" evidence="6">
    <location>
        <begin position="182"/>
        <end position="200"/>
    </location>
</feature>
<feature type="transmembrane region" description="Helical" evidence="6">
    <location>
        <begin position="271"/>
        <end position="289"/>
    </location>
</feature>
<feature type="transmembrane region" description="Helical" evidence="6">
    <location>
        <begin position="310"/>
        <end position="329"/>
    </location>
</feature>
<keyword evidence="2" id="KW-0813">Transport</keyword>
<dbReference type="CDD" id="cd06174">
    <property type="entry name" value="MFS"/>
    <property type="match status" value="1"/>
</dbReference>
<name>A0A9D1I1E6_9FIRM</name>
<evidence type="ECO:0000313" key="8">
    <source>
        <dbReference type="EMBL" id="HIU26404.1"/>
    </source>
</evidence>
<dbReference type="Gene3D" id="1.20.1250.20">
    <property type="entry name" value="MFS general substrate transporter like domains"/>
    <property type="match status" value="2"/>
</dbReference>
<feature type="transmembrane region" description="Helical" evidence="6">
    <location>
        <begin position="98"/>
        <end position="121"/>
    </location>
</feature>
<feature type="transmembrane region" description="Helical" evidence="6">
    <location>
        <begin position="246"/>
        <end position="265"/>
    </location>
</feature>
<feature type="transmembrane region" description="Helical" evidence="6">
    <location>
        <begin position="38"/>
        <end position="59"/>
    </location>
</feature>
<evidence type="ECO:0000259" key="7">
    <source>
        <dbReference type="PROSITE" id="PS50850"/>
    </source>
</evidence>
<keyword evidence="4 6" id="KW-1133">Transmembrane helix</keyword>
<evidence type="ECO:0000256" key="2">
    <source>
        <dbReference type="ARBA" id="ARBA00022448"/>
    </source>
</evidence>
<keyword evidence="5 6" id="KW-0472">Membrane</keyword>
<sequence length="387" mass="41494">MKCSNMELGLLATVMAVASMLCQIPGGWIADKFGIKKILIISLCADFPLVVISVIFVDIYPVQIAVWICFAFAVGFAFWAAVLKGIRLLGREKGSSMTFGIFGAMEGTIAALINLLAVEIFSRFENQVTGYRMAHLLMGACCLVGAVLVGVFFKEEEILGDSQEEKEKFHIRDTLQLLKNPNIYFAAVLIFAIYGLSVSQSYMTPYFTGILGAGLAFTGVFAIIRDYGIRLVGGPLGGRIAAGLRSATKLNVLCLLMCACLIFIISRLDGGMKGIVAAAAVLVLLNAFACSMAKSTMWGNLDDAGIPMKLTGTAIALITPVAINLPDAVLPPLNGWLLDTFSHDLPRAYGYYFAILIAMALTGAAAGMAIILGNRRKKKARTDDTTL</sequence>
<reference evidence="8" key="1">
    <citation type="submission" date="2020-10" db="EMBL/GenBank/DDBJ databases">
        <authorList>
            <person name="Gilroy R."/>
        </authorList>
    </citation>
    <scope>NUCLEOTIDE SEQUENCE</scope>
    <source>
        <strain evidence="8">ChiHcec3-6078</strain>
    </source>
</reference>
<dbReference type="AlphaFoldDB" id="A0A9D1I1E6"/>
<feature type="domain" description="Major facilitator superfamily (MFS) profile" evidence="7">
    <location>
        <begin position="1"/>
        <end position="377"/>
    </location>
</feature>
<evidence type="ECO:0000256" key="1">
    <source>
        <dbReference type="ARBA" id="ARBA00004651"/>
    </source>
</evidence>
<evidence type="ECO:0000256" key="5">
    <source>
        <dbReference type="ARBA" id="ARBA00023136"/>
    </source>
</evidence>
<feature type="transmembrane region" description="Helical" evidence="6">
    <location>
        <begin position="133"/>
        <end position="153"/>
    </location>
</feature>
<reference evidence="8" key="2">
    <citation type="journal article" date="2021" name="PeerJ">
        <title>Extensive microbial diversity within the chicken gut microbiome revealed by metagenomics and culture.</title>
        <authorList>
            <person name="Gilroy R."/>
            <person name="Ravi A."/>
            <person name="Getino M."/>
            <person name="Pursley I."/>
            <person name="Horton D.L."/>
            <person name="Alikhan N.F."/>
            <person name="Baker D."/>
            <person name="Gharbi K."/>
            <person name="Hall N."/>
            <person name="Watson M."/>
            <person name="Adriaenssens E.M."/>
            <person name="Foster-Nyarko E."/>
            <person name="Jarju S."/>
            <person name="Secka A."/>
            <person name="Antonio M."/>
            <person name="Oren A."/>
            <person name="Chaudhuri R.R."/>
            <person name="La Ragione R."/>
            <person name="Hildebrand F."/>
            <person name="Pallen M.J."/>
        </authorList>
    </citation>
    <scope>NUCLEOTIDE SEQUENCE</scope>
    <source>
        <strain evidence="8">ChiHcec3-6078</strain>
    </source>
</reference>
<dbReference type="Pfam" id="PF07690">
    <property type="entry name" value="MFS_1"/>
    <property type="match status" value="1"/>
</dbReference>
<gene>
    <name evidence="8" type="ORF">IAC50_07940</name>
</gene>
<comment type="caution">
    <text evidence="8">The sequence shown here is derived from an EMBL/GenBank/DDBJ whole genome shotgun (WGS) entry which is preliminary data.</text>
</comment>
<dbReference type="GO" id="GO:0005886">
    <property type="term" value="C:plasma membrane"/>
    <property type="evidence" value="ECO:0007669"/>
    <property type="project" value="UniProtKB-SubCell"/>
</dbReference>
<dbReference type="InterPro" id="IPR036259">
    <property type="entry name" value="MFS_trans_sf"/>
</dbReference>
<protein>
    <submittedName>
        <fullName evidence="8">MFS transporter</fullName>
    </submittedName>
</protein>
<dbReference type="InterPro" id="IPR020846">
    <property type="entry name" value="MFS_dom"/>
</dbReference>
<dbReference type="Proteomes" id="UP000824090">
    <property type="component" value="Unassembled WGS sequence"/>
</dbReference>
<dbReference type="SUPFAM" id="SSF103473">
    <property type="entry name" value="MFS general substrate transporter"/>
    <property type="match status" value="1"/>
</dbReference>
<evidence type="ECO:0000313" key="9">
    <source>
        <dbReference type="Proteomes" id="UP000824090"/>
    </source>
</evidence>
<comment type="subcellular location">
    <subcellularLocation>
        <location evidence="1">Cell membrane</location>
        <topology evidence="1">Multi-pass membrane protein</topology>
    </subcellularLocation>
</comment>
<evidence type="ECO:0000256" key="4">
    <source>
        <dbReference type="ARBA" id="ARBA00022989"/>
    </source>
</evidence>
<dbReference type="PROSITE" id="PS50850">
    <property type="entry name" value="MFS"/>
    <property type="match status" value="1"/>
</dbReference>
<organism evidence="8 9">
    <name type="scientific">Candidatus Allocopromorpha excrementigallinarum</name>
    <dbReference type="NCBI Taxonomy" id="2840742"/>
    <lineage>
        <taxon>Bacteria</taxon>
        <taxon>Bacillati</taxon>
        <taxon>Bacillota</taxon>
        <taxon>Clostridia</taxon>
        <taxon>Eubacteriales</taxon>
        <taxon>Eubacteriaceae</taxon>
        <taxon>Eubacteriaceae incertae sedis</taxon>
        <taxon>Candidatus Allocopromorpha</taxon>
    </lineage>
</organism>
<evidence type="ECO:0000256" key="6">
    <source>
        <dbReference type="SAM" id="Phobius"/>
    </source>
</evidence>
<accession>A0A9D1I1E6</accession>
<feature type="transmembrane region" description="Helical" evidence="6">
    <location>
        <begin position="6"/>
        <end position="26"/>
    </location>
</feature>
<keyword evidence="3 6" id="KW-0812">Transmembrane</keyword>
<dbReference type="GO" id="GO:0022857">
    <property type="term" value="F:transmembrane transporter activity"/>
    <property type="evidence" value="ECO:0007669"/>
    <property type="project" value="InterPro"/>
</dbReference>
<feature type="transmembrane region" description="Helical" evidence="6">
    <location>
        <begin position="206"/>
        <end position="225"/>
    </location>
</feature>
<feature type="transmembrane region" description="Helical" evidence="6">
    <location>
        <begin position="65"/>
        <end position="86"/>
    </location>
</feature>
<evidence type="ECO:0000256" key="3">
    <source>
        <dbReference type="ARBA" id="ARBA00022692"/>
    </source>
</evidence>
<dbReference type="EMBL" id="DVMP01000147">
    <property type="protein sequence ID" value="HIU26404.1"/>
    <property type="molecule type" value="Genomic_DNA"/>
</dbReference>
<feature type="transmembrane region" description="Helical" evidence="6">
    <location>
        <begin position="349"/>
        <end position="372"/>
    </location>
</feature>